<name>A0A229P5X8_9BACL</name>
<dbReference type="SUPFAM" id="SSF55383">
    <property type="entry name" value="Copper amine oxidase, domain N"/>
    <property type="match status" value="1"/>
</dbReference>
<gene>
    <name evidence="4" type="ORF">CGZ75_04255</name>
</gene>
<keyword evidence="1" id="KW-0732">Signal</keyword>
<evidence type="ECO:0000259" key="2">
    <source>
        <dbReference type="Pfam" id="PF07833"/>
    </source>
</evidence>
<dbReference type="InterPro" id="IPR018711">
    <property type="entry name" value="NAGPA"/>
</dbReference>
<evidence type="ECO:0000259" key="3">
    <source>
        <dbReference type="Pfam" id="PF09992"/>
    </source>
</evidence>
<dbReference type="InterPro" id="IPR036582">
    <property type="entry name" value="Mao_N_sf"/>
</dbReference>
<keyword evidence="5" id="KW-1185">Reference proteome</keyword>
<evidence type="ECO:0000256" key="1">
    <source>
        <dbReference type="SAM" id="SignalP"/>
    </source>
</evidence>
<organism evidence="4 5">
    <name type="scientific">Paenibacillus herberti</name>
    <dbReference type="NCBI Taxonomy" id="1619309"/>
    <lineage>
        <taxon>Bacteria</taxon>
        <taxon>Bacillati</taxon>
        <taxon>Bacillota</taxon>
        <taxon>Bacilli</taxon>
        <taxon>Bacillales</taxon>
        <taxon>Paenibacillaceae</taxon>
        <taxon>Paenibacillus</taxon>
    </lineage>
</organism>
<reference evidence="4 5" key="1">
    <citation type="submission" date="2017-07" db="EMBL/GenBank/DDBJ databases">
        <title>Paenibacillus herberti R33 genome sequencing and assembly.</title>
        <authorList>
            <person name="Su W."/>
        </authorList>
    </citation>
    <scope>NUCLEOTIDE SEQUENCE [LARGE SCALE GENOMIC DNA]</scope>
    <source>
        <strain evidence="4 5">R33</strain>
    </source>
</reference>
<feature type="signal peptide" evidence="1">
    <location>
        <begin position="1"/>
        <end position="27"/>
    </location>
</feature>
<evidence type="ECO:0000313" key="4">
    <source>
        <dbReference type="EMBL" id="OXM17471.1"/>
    </source>
</evidence>
<feature type="domain" description="Copper amine oxidase-like N-terminal" evidence="2">
    <location>
        <begin position="33"/>
        <end position="122"/>
    </location>
</feature>
<dbReference type="Pfam" id="PF09992">
    <property type="entry name" value="NAGPA"/>
    <property type="match status" value="1"/>
</dbReference>
<dbReference type="Pfam" id="PF07833">
    <property type="entry name" value="Cu_amine_oxidN1"/>
    <property type="match status" value="1"/>
</dbReference>
<dbReference type="OrthoDB" id="9809781at2"/>
<feature type="chain" id="PRO_5012940605" evidence="1">
    <location>
        <begin position="28"/>
        <end position="382"/>
    </location>
</feature>
<dbReference type="Proteomes" id="UP000215145">
    <property type="component" value="Unassembled WGS sequence"/>
</dbReference>
<dbReference type="Gene3D" id="3.30.457.10">
    <property type="entry name" value="Copper amine oxidase-like, N-terminal domain"/>
    <property type="match status" value="1"/>
</dbReference>
<feature type="domain" description="Phosphodiester glycosidase" evidence="3">
    <location>
        <begin position="205"/>
        <end position="379"/>
    </location>
</feature>
<dbReference type="AlphaFoldDB" id="A0A229P5X8"/>
<evidence type="ECO:0000313" key="5">
    <source>
        <dbReference type="Proteomes" id="UP000215145"/>
    </source>
</evidence>
<dbReference type="InterPro" id="IPR012854">
    <property type="entry name" value="Cu_amine_oxidase-like_N"/>
</dbReference>
<proteinExistence type="predicted"/>
<dbReference type="PANTHER" id="PTHR40446:SF2">
    <property type="entry name" value="N-ACETYLGLUCOSAMINE-1-PHOSPHODIESTER ALPHA-N-ACETYLGLUCOSAMINIDASE"/>
    <property type="match status" value="1"/>
</dbReference>
<comment type="caution">
    <text evidence="4">The sequence shown here is derived from an EMBL/GenBank/DDBJ whole genome shotgun (WGS) entry which is preliminary data.</text>
</comment>
<accession>A0A229P5X8</accession>
<dbReference type="EMBL" id="NMUQ01000001">
    <property type="protein sequence ID" value="OXM17471.1"/>
    <property type="molecule type" value="Genomic_DNA"/>
</dbReference>
<dbReference type="PANTHER" id="PTHR40446">
    <property type="entry name" value="N-ACETYLGLUCOSAMINE-1-PHOSPHODIESTER ALPHA-N-ACETYLGLUCOSAMINIDASE"/>
    <property type="match status" value="1"/>
</dbReference>
<protein>
    <submittedName>
        <fullName evidence="4">Copper amine oxidase</fullName>
    </submittedName>
</protein>
<sequence>MSTKALAVLTAASLLPGLALGAAPAKAAEKTYAYSEAGSSYIPLRALKQLPGLSVEWNAASKSAIITEEGIKATLTVGQKRVKIGDKSAALARAPFTENGTAFIPLKFVSEQYGVEISGQASAGAILLKKDGEELRLPVLPRGAVSLARKPITVENKTIRAAGRSFSVQLATVSLMDPRVDLEVAVAKDKVGSTEELASIAKRGGAKLAINGTFFDAYTDSSTKNPYGYLFNGGTRLYKSSGDKKTVVTFDSNMLTELLPGAVFEKRLGEGGVAVDGGLQAGPRLLVDGTAKLDPKGEGFRDPKILTGGGARSALGVTRDHKLLLLTVGGATIPQLASIMKAAGAWQAMNLDGGASSGMYYNGSYLTRPGRLLSNALLVRVN</sequence>